<dbReference type="Proteomes" id="UP000838756">
    <property type="component" value="Unassembled WGS sequence"/>
</dbReference>
<organism evidence="1 2">
    <name type="scientific">Pararge aegeria aegeria</name>
    <dbReference type="NCBI Taxonomy" id="348720"/>
    <lineage>
        <taxon>Eukaryota</taxon>
        <taxon>Metazoa</taxon>
        <taxon>Ecdysozoa</taxon>
        <taxon>Arthropoda</taxon>
        <taxon>Hexapoda</taxon>
        <taxon>Insecta</taxon>
        <taxon>Pterygota</taxon>
        <taxon>Neoptera</taxon>
        <taxon>Endopterygota</taxon>
        <taxon>Lepidoptera</taxon>
        <taxon>Glossata</taxon>
        <taxon>Ditrysia</taxon>
        <taxon>Papilionoidea</taxon>
        <taxon>Nymphalidae</taxon>
        <taxon>Satyrinae</taxon>
        <taxon>Satyrini</taxon>
        <taxon>Parargina</taxon>
        <taxon>Pararge</taxon>
    </lineage>
</organism>
<dbReference type="AlphaFoldDB" id="A0A8S4QZN1"/>
<evidence type="ECO:0000313" key="2">
    <source>
        <dbReference type="Proteomes" id="UP000838756"/>
    </source>
</evidence>
<feature type="non-terminal residue" evidence="1">
    <location>
        <position position="1"/>
    </location>
</feature>
<feature type="non-terminal residue" evidence="1">
    <location>
        <position position="87"/>
    </location>
</feature>
<proteinExistence type="predicted"/>
<keyword evidence="2" id="KW-1185">Reference proteome</keyword>
<reference evidence="1" key="1">
    <citation type="submission" date="2022-03" db="EMBL/GenBank/DDBJ databases">
        <authorList>
            <person name="Lindestad O."/>
        </authorList>
    </citation>
    <scope>NUCLEOTIDE SEQUENCE</scope>
</reference>
<name>A0A8S4QZN1_9NEOP</name>
<dbReference type="EMBL" id="CAKXAJ010024342">
    <property type="protein sequence ID" value="CAH2228599.1"/>
    <property type="molecule type" value="Genomic_DNA"/>
</dbReference>
<comment type="caution">
    <text evidence="1">The sequence shown here is derived from an EMBL/GenBank/DDBJ whole genome shotgun (WGS) entry which is preliminary data.</text>
</comment>
<evidence type="ECO:0000313" key="1">
    <source>
        <dbReference type="EMBL" id="CAH2228599.1"/>
    </source>
</evidence>
<sequence length="87" mass="9847">AAQVLIEGFKSELATEAEQLLYPRALRLANRITNAIDEKSALLLKVHAQTCATWEKEIAARHIYKVPMDNYSKGKIRFVEFINGTKT</sequence>
<protein>
    <submittedName>
        <fullName evidence="1">Jg20745 protein</fullName>
    </submittedName>
</protein>
<accession>A0A8S4QZN1</accession>
<gene>
    <name evidence="1" type="primary">jg20745</name>
    <name evidence="1" type="ORF">PAEG_LOCUS8396</name>
</gene>